<evidence type="ECO:0000256" key="1">
    <source>
        <dbReference type="SAM" id="MobiDB-lite"/>
    </source>
</evidence>
<gene>
    <name evidence="2" type="ORF">BO78DRAFT_466223</name>
</gene>
<evidence type="ECO:0000313" key="2">
    <source>
        <dbReference type="EMBL" id="PYI11648.1"/>
    </source>
</evidence>
<protein>
    <submittedName>
        <fullName evidence="2">Uncharacterized protein</fullName>
    </submittedName>
</protein>
<dbReference type="STRING" id="1448318.A0A319EV38"/>
<feature type="compositionally biased region" description="Basic residues" evidence="1">
    <location>
        <begin position="260"/>
        <end position="270"/>
    </location>
</feature>
<dbReference type="Proteomes" id="UP000248423">
    <property type="component" value="Unassembled WGS sequence"/>
</dbReference>
<proteinExistence type="predicted"/>
<reference evidence="2 3" key="1">
    <citation type="submission" date="2018-02" db="EMBL/GenBank/DDBJ databases">
        <title>The genomes of Aspergillus section Nigri reveals drivers in fungal speciation.</title>
        <authorList>
            <consortium name="DOE Joint Genome Institute"/>
            <person name="Vesth T.C."/>
            <person name="Nybo J."/>
            <person name="Theobald S."/>
            <person name="Brandl J."/>
            <person name="Frisvad J.C."/>
            <person name="Nielsen K.F."/>
            <person name="Lyhne E.K."/>
            <person name="Kogle M.E."/>
            <person name="Kuo A."/>
            <person name="Riley R."/>
            <person name="Clum A."/>
            <person name="Nolan M."/>
            <person name="Lipzen A."/>
            <person name="Salamov A."/>
            <person name="Henrissat B."/>
            <person name="Wiebenga A."/>
            <person name="De vries R.P."/>
            <person name="Grigoriev I.V."/>
            <person name="Mortensen U.H."/>
            <person name="Andersen M.R."/>
            <person name="Baker S.E."/>
        </authorList>
    </citation>
    <scope>NUCLEOTIDE SEQUENCE [LARGE SCALE GENOMIC DNA]</scope>
    <source>
        <strain evidence="2 3">CBS 121057</strain>
    </source>
</reference>
<name>A0A319EV38_ASPSB</name>
<feature type="compositionally biased region" description="Basic and acidic residues" evidence="1">
    <location>
        <begin position="521"/>
        <end position="540"/>
    </location>
</feature>
<evidence type="ECO:0000313" key="3">
    <source>
        <dbReference type="Proteomes" id="UP000248423"/>
    </source>
</evidence>
<dbReference type="AlphaFoldDB" id="A0A319EV38"/>
<keyword evidence="3" id="KW-1185">Reference proteome</keyword>
<organism evidence="2 3">
    <name type="scientific">Aspergillus sclerotiicarbonarius (strain CBS 121057 / IBT 28362)</name>
    <dbReference type="NCBI Taxonomy" id="1448318"/>
    <lineage>
        <taxon>Eukaryota</taxon>
        <taxon>Fungi</taxon>
        <taxon>Dikarya</taxon>
        <taxon>Ascomycota</taxon>
        <taxon>Pezizomycotina</taxon>
        <taxon>Eurotiomycetes</taxon>
        <taxon>Eurotiomycetidae</taxon>
        <taxon>Eurotiales</taxon>
        <taxon>Aspergillaceae</taxon>
        <taxon>Aspergillus</taxon>
        <taxon>Aspergillus subgen. Circumdati</taxon>
    </lineage>
</organism>
<dbReference type="VEuPathDB" id="FungiDB:BO78DRAFT_466223"/>
<sequence>MSQEHINLSEGDSSELVRVFRLGLTLTDSTGQGSEDVWEIDQDNSKTPLSEYLQYLTDDFCLALESKALREGERLIRTRMDTILFVLLATMKKIDKINSGNDSSSGPGAHNSIAPCWIDEKKDHDMKEPHELKTRVDYILRYGREVELHTNLVVLRMGSNKPDGGWGALAVLASIHRKRKKAGIKADIYGICTDSSKWIFLHVNNNGQYSRLFLDWAESHQKITNHLCHIIRQAMTLAEEVLRLNSPPIFRQILRVGRGKQDRRRNRPVSRRTTGSGGGGIEIQSGYPGGRSRILSLLEIREGNKSLGPGYRRINLERPAARPRTRRGYSRLLPADMASLPESRNRNLMYMYMRSEVAIVNSFYLVAAIGGKTSENGPNLKSQVKRETGRCAAAAANEKRWPPWWLADHVKGRELQSVSHSRSHHIADHPTEDWGWACRIPCTWEADRSRRREAQKQPWTINQTISPWIVAAHGIRRSVTQWCEIYKLYHARDHDDCRIKNVGAENPSLIGGRAGSPEESSDPRRHCIPPDRKKGMDNLL</sequence>
<dbReference type="EMBL" id="KZ826317">
    <property type="protein sequence ID" value="PYI11648.1"/>
    <property type="molecule type" value="Genomic_DNA"/>
</dbReference>
<feature type="region of interest" description="Disordered" evidence="1">
    <location>
        <begin position="504"/>
        <end position="540"/>
    </location>
</feature>
<accession>A0A319EV38</accession>
<dbReference type="OrthoDB" id="2103397at2759"/>
<feature type="region of interest" description="Disordered" evidence="1">
    <location>
        <begin position="260"/>
        <end position="287"/>
    </location>
</feature>